<feature type="chain" id="PRO_5014365623" evidence="8">
    <location>
        <begin position="19"/>
        <end position="441"/>
    </location>
</feature>
<evidence type="ECO:0000256" key="2">
    <source>
        <dbReference type="ARBA" id="ARBA00008773"/>
    </source>
</evidence>
<dbReference type="InterPro" id="IPR000490">
    <property type="entry name" value="Glyco_hydro_17"/>
</dbReference>
<dbReference type="GO" id="GO:0009277">
    <property type="term" value="C:fungal-type cell wall"/>
    <property type="evidence" value="ECO:0007669"/>
    <property type="project" value="TreeGrafter"/>
</dbReference>
<keyword evidence="3" id="KW-0134">Cell wall</keyword>
<comment type="subcellular location">
    <subcellularLocation>
        <location evidence="1">Secreted</location>
        <location evidence="1">Cell wall</location>
    </subcellularLocation>
</comment>
<dbReference type="OrthoDB" id="941679at2759"/>
<keyword evidence="4" id="KW-0964">Secreted</keyword>
<dbReference type="AlphaFoldDB" id="A0A2K1R281"/>
<evidence type="ECO:0000256" key="1">
    <source>
        <dbReference type="ARBA" id="ARBA00004191"/>
    </source>
</evidence>
<evidence type="ECO:0000256" key="5">
    <source>
        <dbReference type="ARBA" id="ARBA00022729"/>
    </source>
</evidence>
<gene>
    <name evidence="9" type="ORF">CAC42_1173</name>
</gene>
<dbReference type="GO" id="GO:0005975">
    <property type="term" value="P:carbohydrate metabolic process"/>
    <property type="evidence" value="ECO:0007669"/>
    <property type="project" value="InterPro"/>
</dbReference>
<evidence type="ECO:0000313" key="9">
    <source>
        <dbReference type="EMBL" id="PNS21394.1"/>
    </source>
</evidence>
<dbReference type="Gene3D" id="3.20.20.80">
    <property type="entry name" value="Glycosidases"/>
    <property type="match status" value="2"/>
</dbReference>
<feature type="region of interest" description="Disordered" evidence="7">
    <location>
        <begin position="73"/>
        <end position="182"/>
    </location>
</feature>
<dbReference type="InParanoid" id="A0A2K1R281"/>
<comment type="caution">
    <text evidence="9">The sequence shown here is derived from an EMBL/GenBank/DDBJ whole genome shotgun (WGS) entry which is preliminary data.</text>
</comment>
<sequence>MKSAAVVAALSVIGLAAAQPSRDRVHQLLHKKHALEVRQEGVVTETVYEYVTEMTPSVTVFVDENGSILYTNSRAATTATSSPKPKPKTTSKTTPSTTLATTTSAAAPPPSSSESSSSSSEAAASAPAPAPVTQAASSSSSSSAAPVETTAAPTQSSAAAPVPTSSAAPPATNNNDPTSFRGVAYSPYKGTYGQNVNCKSTDEVKTDFDMIDASKWDVVRIYGTDCNQVANVLAAAQPKGIKLYAGVYDVSNWKSEIDIMATAIKGNWDSIHTISIGNEAVHKGMSMDTVLEALKNSRDYLRTLGYNGWVVAVDTFMVAKADPRLCRASDYSAVNMHGYWDYNTASGDVGPWMQSQMSLLKSADMCGDKPLVISETGWPSSGATKGKAVCSKEDQSKAISSIQSTLSKGFVLLAAFDDWWKNPGPDGVEQMFGLMGTAPSG</sequence>
<evidence type="ECO:0000256" key="7">
    <source>
        <dbReference type="SAM" id="MobiDB-lite"/>
    </source>
</evidence>
<dbReference type="PANTHER" id="PTHR16631:SF14">
    <property type="entry name" value="FAMILY 17 GLUCOSIDASE SCW10-RELATED"/>
    <property type="match status" value="1"/>
</dbReference>
<evidence type="ECO:0000256" key="4">
    <source>
        <dbReference type="ARBA" id="ARBA00022525"/>
    </source>
</evidence>
<evidence type="ECO:0000313" key="10">
    <source>
        <dbReference type="Proteomes" id="UP000243797"/>
    </source>
</evidence>
<keyword evidence="5 8" id="KW-0732">Signal</keyword>
<evidence type="ECO:0000256" key="6">
    <source>
        <dbReference type="ARBA" id="ARBA00022801"/>
    </source>
</evidence>
<dbReference type="STRING" id="2082308.A0A2K1R281"/>
<dbReference type="GO" id="GO:0071555">
    <property type="term" value="P:cell wall organization"/>
    <property type="evidence" value="ECO:0007669"/>
    <property type="project" value="TreeGrafter"/>
</dbReference>
<dbReference type="Proteomes" id="UP000243797">
    <property type="component" value="Unassembled WGS sequence"/>
</dbReference>
<reference evidence="9 10" key="1">
    <citation type="submission" date="2017-06" db="EMBL/GenBank/DDBJ databases">
        <title>Draft genome sequence of a variant of Elsinoe murrayae.</title>
        <authorList>
            <person name="Cheng Q."/>
        </authorList>
    </citation>
    <scope>NUCLEOTIDE SEQUENCE [LARGE SCALE GENOMIC DNA]</scope>
    <source>
        <strain evidence="9 10">CQ-2017a</strain>
    </source>
</reference>
<dbReference type="GO" id="GO:0005576">
    <property type="term" value="C:extracellular region"/>
    <property type="evidence" value="ECO:0007669"/>
    <property type="project" value="TreeGrafter"/>
</dbReference>
<keyword evidence="6" id="KW-0378">Hydrolase</keyword>
<dbReference type="PROSITE" id="PS00587">
    <property type="entry name" value="GLYCOSYL_HYDROL_F17"/>
    <property type="match status" value="1"/>
</dbReference>
<dbReference type="FunCoup" id="A0A2K1R281">
    <property type="interactions" value="90"/>
</dbReference>
<dbReference type="GO" id="GO:0009986">
    <property type="term" value="C:cell surface"/>
    <property type="evidence" value="ECO:0007669"/>
    <property type="project" value="TreeGrafter"/>
</dbReference>
<evidence type="ECO:0000256" key="3">
    <source>
        <dbReference type="ARBA" id="ARBA00022512"/>
    </source>
</evidence>
<evidence type="ECO:0000256" key="8">
    <source>
        <dbReference type="SAM" id="SignalP"/>
    </source>
</evidence>
<dbReference type="GO" id="GO:0042973">
    <property type="term" value="F:glucan endo-1,3-beta-D-glucosidase activity"/>
    <property type="evidence" value="ECO:0007669"/>
    <property type="project" value="TreeGrafter"/>
</dbReference>
<dbReference type="InterPro" id="IPR017853">
    <property type="entry name" value="GH"/>
</dbReference>
<organism evidence="9 10">
    <name type="scientific">Sphaceloma murrayae</name>
    <dbReference type="NCBI Taxonomy" id="2082308"/>
    <lineage>
        <taxon>Eukaryota</taxon>
        <taxon>Fungi</taxon>
        <taxon>Dikarya</taxon>
        <taxon>Ascomycota</taxon>
        <taxon>Pezizomycotina</taxon>
        <taxon>Dothideomycetes</taxon>
        <taxon>Dothideomycetidae</taxon>
        <taxon>Myriangiales</taxon>
        <taxon>Elsinoaceae</taxon>
        <taxon>Sphaceloma</taxon>
    </lineage>
</organism>
<accession>A0A2K1R281</accession>
<dbReference type="EMBL" id="NKHZ01000011">
    <property type="protein sequence ID" value="PNS21394.1"/>
    <property type="molecule type" value="Genomic_DNA"/>
</dbReference>
<proteinExistence type="inferred from homology"/>
<dbReference type="PANTHER" id="PTHR16631">
    <property type="entry name" value="GLUCAN 1,3-BETA-GLUCOSIDASE"/>
    <property type="match status" value="1"/>
</dbReference>
<feature type="compositionally biased region" description="Low complexity" evidence="7">
    <location>
        <begin position="75"/>
        <end position="179"/>
    </location>
</feature>
<protein>
    <submittedName>
        <fullName evidence="9">Uncharacterized protein</fullName>
    </submittedName>
</protein>
<feature type="signal peptide" evidence="8">
    <location>
        <begin position="1"/>
        <end position="18"/>
    </location>
</feature>
<name>A0A2K1R281_9PEZI</name>
<keyword evidence="10" id="KW-1185">Reference proteome</keyword>
<dbReference type="InterPro" id="IPR050732">
    <property type="entry name" value="Beta-glucan_modifiers"/>
</dbReference>
<comment type="similarity">
    <text evidence="2">Belongs to the glycosyl hydrolase 17 family.</text>
</comment>
<dbReference type="SUPFAM" id="SSF51445">
    <property type="entry name" value="(Trans)glycosidases"/>
    <property type="match status" value="1"/>
</dbReference>